<keyword evidence="3" id="KW-1185">Reference proteome</keyword>
<dbReference type="Pfam" id="PF00480">
    <property type="entry name" value="ROK"/>
    <property type="match status" value="1"/>
</dbReference>
<gene>
    <name evidence="2" type="ORF">GO493_13800</name>
</gene>
<name>A0A7K1U4T4_9BACT</name>
<proteinExistence type="inferred from homology"/>
<organism evidence="2 3">
    <name type="scientific">Chitinophaga tropicalis</name>
    <dbReference type="NCBI Taxonomy" id="2683588"/>
    <lineage>
        <taxon>Bacteria</taxon>
        <taxon>Pseudomonadati</taxon>
        <taxon>Bacteroidota</taxon>
        <taxon>Chitinophagia</taxon>
        <taxon>Chitinophagales</taxon>
        <taxon>Chitinophagaceae</taxon>
        <taxon>Chitinophaga</taxon>
    </lineage>
</organism>
<comment type="similarity">
    <text evidence="1">Belongs to the ROK (NagC/XylR) family.</text>
</comment>
<dbReference type="AlphaFoldDB" id="A0A7K1U4T4"/>
<dbReference type="Proteomes" id="UP000461730">
    <property type="component" value="Unassembled WGS sequence"/>
</dbReference>
<protein>
    <submittedName>
        <fullName evidence="2">ROK family protein</fullName>
    </submittedName>
</protein>
<comment type="caution">
    <text evidence="2">The sequence shown here is derived from an EMBL/GenBank/DDBJ whole genome shotgun (WGS) entry which is preliminary data.</text>
</comment>
<sequence>MKKSIVLAADIGGSHITSALVNMAECRIVPGSVFRARVDANGSAATIIDSWSRIMQHSMEEGGGADCLGIAMPGPFNYEEGISLIQGLHKYEALYGLNVKALLAESLNMPAADIRIANDASCFLQGELFCGAARGQRNVLGLTLGTGFGSAIAENGMAVEAAYWNAPFLSSRAEDHFSARWFLQRYYELSGMQESGVKQIALLAMESEAAKTVFREFGSNLAVFLQAQSFKPSVVMLGGNIAHAFHLFIAELERGVPDTRFILSALGEEALLLGAAGFWEMAAY</sequence>
<dbReference type="CDD" id="cd23763">
    <property type="entry name" value="ASKHA_ATPase_ROK"/>
    <property type="match status" value="1"/>
</dbReference>
<dbReference type="RefSeq" id="WP_157306767.1">
    <property type="nucleotide sequence ID" value="NZ_WRXN01000005.1"/>
</dbReference>
<accession>A0A7K1U4T4</accession>
<dbReference type="PANTHER" id="PTHR18964:SF149">
    <property type="entry name" value="BIFUNCTIONAL UDP-N-ACETYLGLUCOSAMINE 2-EPIMERASE_N-ACETYLMANNOSAMINE KINASE"/>
    <property type="match status" value="1"/>
</dbReference>
<evidence type="ECO:0000313" key="2">
    <source>
        <dbReference type="EMBL" id="MVT09339.1"/>
    </source>
</evidence>
<reference evidence="2 3" key="1">
    <citation type="submission" date="2019-12" db="EMBL/GenBank/DDBJ databases">
        <title>Chitinophaga sp. strain ysch24 (GDMCC 1.1355), whole genome shotgun sequence.</title>
        <authorList>
            <person name="Zhang X."/>
        </authorList>
    </citation>
    <scope>NUCLEOTIDE SEQUENCE [LARGE SCALE GENOMIC DNA]</scope>
    <source>
        <strain evidence="3">ysch24</strain>
    </source>
</reference>
<evidence type="ECO:0000313" key="3">
    <source>
        <dbReference type="Proteomes" id="UP000461730"/>
    </source>
</evidence>
<dbReference type="Gene3D" id="3.30.420.40">
    <property type="match status" value="3"/>
</dbReference>
<dbReference type="SUPFAM" id="SSF53067">
    <property type="entry name" value="Actin-like ATPase domain"/>
    <property type="match status" value="1"/>
</dbReference>
<dbReference type="InterPro" id="IPR043129">
    <property type="entry name" value="ATPase_NBD"/>
</dbReference>
<dbReference type="InterPro" id="IPR000600">
    <property type="entry name" value="ROK"/>
</dbReference>
<dbReference type="EMBL" id="WRXN01000005">
    <property type="protein sequence ID" value="MVT09339.1"/>
    <property type="molecule type" value="Genomic_DNA"/>
</dbReference>
<dbReference type="PANTHER" id="PTHR18964">
    <property type="entry name" value="ROK (REPRESSOR, ORF, KINASE) FAMILY"/>
    <property type="match status" value="1"/>
</dbReference>
<evidence type="ECO:0000256" key="1">
    <source>
        <dbReference type="ARBA" id="ARBA00006479"/>
    </source>
</evidence>